<feature type="region of interest" description="Disordered" evidence="1">
    <location>
        <begin position="1"/>
        <end position="34"/>
    </location>
</feature>
<dbReference type="OrthoDB" id="6622882at2759"/>
<protein>
    <recommendedName>
        <fullName evidence="4">DUF4371 domain-containing protein</fullName>
    </recommendedName>
</protein>
<dbReference type="EMBL" id="VUJU01004379">
    <property type="protein sequence ID" value="KAF0754555.1"/>
    <property type="molecule type" value="Genomic_DNA"/>
</dbReference>
<evidence type="ECO:0000256" key="1">
    <source>
        <dbReference type="SAM" id="MobiDB-lite"/>
    </source>
</evidence>
<gene>
    <name evidence="2" type="ORF">FWK35_00023458</name>
</gene>
<dbReference type="PANTHER" id="PTHR37162:SF1">
    <property type="entry name" value="BED-TYPE DOMAIN-CONTAINING PROTEIN"/>
    <property type="match status" value="1"/>
</dbReference>
<organism evidence="2 3">
    <name type="scientific">Aphis craccivora</name>
    <name type="common">Cowpea aphid</name>
    <dbReference type="NCBI Taxonomy" id="307492"/>
    <lineage>
        <taxon>Eukaryota</taxon>
        <taxon>Metazoa</taxon>
        <taxon>Ecdysozoa</taxon>
        <taxon>Arthropoda</taxon>
        <taxon>Hexapoda</taxon>
        <taxon>Insecta</taxon>
        <taxon>Pterygota</taxon>
        <taxon>Neoptera</taxon>
        <taxon>Paraneoptera</taxon>
        <taxon>Hemiptera</taxon>
        <taxon>Sternorrhyncha</taxon>
        <taxon>Aphidomorpha</taxon>
        <taxon>Aphidoidea</taxon>
        <taxon>Aphididae</taxon>
        <taxon>Aphidini</taxon>
        <taxon>Aphis</taxon>
        <taxon>Aphis</taxon>
    </lineage>
</organism>
<dbReference type="PANTHER" id="PTHR37162">
    <property type="entry name" value="HAT FAMILY DIMERISATION DOMAINCONTAINING PROTEIN-RELATED"/>
    <property type="match status" value="1"/>
</dbReference>
<evidence type="ECO:0000313" key="2">
    <source>
        <dbReference type="EMBL" id="KAF0754555.1"/>
    </source>
</evidence>
<dbReference type="InterPro" id="IPR012337">
    <property type="entry name" value="RNaseH-like_sf"/>
</dbReference>
<feature type="compositionally biased region" description="Polar residues" evidence="1">
    <location>
        <begin position="1"/>
        <end position="11"/>
    </location>
</feature>
<evidence type="ECO:0000313" key="3">
    <source>
        <dbReference type="Proteomes" id="UP000478052"/>
    </source>
</evidence>
<feature type="compositionally biased region" description="Basic and acidic residues" evidence="1">
    <location>
        <begin position="21"/>
        <end position="30"/>
    </location>
</feature>
<accession>A0A6G0YF99</accession>
<reference evidence="2 3" key="1">
    <citation type="submission" date="2019-08" db="EMBL/GenBank/DDBJ databases">
        <title>Whole genome of Aphis craccivora.</title>
        <authorList>
            <person name="Voronova N.V."/>
            <person name="Shulinski R.S."/>
            <person name="Bandarenka Y.V."/>
            <person name="Zhorov D.G."/>
            <person name="Warner D."/>
        </authorList>
    </citation>
    <scope>NUCLEOTIDE SEQUENCE [LARGE SCALE GENOMIC DNA]</scope>
    <source>
        <strain evidence="2">180601</strain>
        <tissue evidence="2">Whole Body</tissue>
    </source>
</reference>
<name>A0A6G0YF99_APHCR</name>
<dbReference type="AlphaFoldDB" id="A0A6G0YF99"/>
<keyword evidence="3" id="KW-1185">Reference proteome</keyword>
<proteinExistence type="predicted"/>
<evidence type="ECO:0008006" key="4">
    <source>
        <dbReference type="Google" id="ProtNLM"/>
    </source>
</evidence>
<comment type="caution">
    <text evidence="2">The sequence shown here is derived from an EMBL/GenBank/DDBJ whole genome shotgun (WGS) entry which is preliminary data.</text>
</comment>
<dbReference type="SUPFAM" id="SSF53098">
    <property type="entry name" value="Ribonuclease H-like"/>
    <property type="match status" value="1"/>
</dbReference>
<dbReference type="Proteomes" id="UP000478052">
    <property type="component" value="Unassembled WGS sequence"/>
</dbReference>
<sequence length="397" mass="45767">MAKRLNNSFEEPSTPKKRRIRNELHKNEKDKHRKQKYRVEWEGKEEFKTWLKPVKNNIYRARCIKCNVDFVSELGCLKNHLKSKNHINATDATPKNLMSMFTSAENPIDIQIKTAEIKLAAFIAEHCISFSDMDHLNDLLKEIIADSKIAKGLSMKRTKVTAVIQNVIGETYKEELSEMLKKQKFSILTDESTDIGSVKTSCVVVRFYSGETKHIESVFWELHDVFNIKNSNEGTEPIVQPTATGERLFNFLIKTFTDRKIPLDNIIGFASDGCNVMMGKNKLVASRFRELCPGIVILKCICHSAHLCASEACKMLPRTCEDLARNIFSFLHSSSKRQCTLRQFQNFLDLKPHKILHPSQTRWMSLEAVVKRILEQWSALQLYFNDTYLSQKLLTTE</sequence>